<protein>
    <recommendedName>
        <fullName evidence="1">Calcineurin-like phosphoesterase domain-containing protein</fullName>
    </recommendedName>
</protein>
<evidence type="ECO:0000313" key="3">
    <source>
        <dbReference type="Proteomes" id="UP001445335"/>
    </source>
</evidence>
<dbReference type="PANTHER" id="PTHR43143:SF4">
    <property type="entry name" value="CALCINEURIN-LIKE PHOSPHOESTERASE DOMAIN-CONTAINING PROTEIN"/>
    <property type="match status" value="1"/>
</dbReference>
<gene>
    <name evidence="2" type="ORF">WJX81_000388</name>
</gene>
<evidence type="ECO:0000259" key="1">
    <source>
        <dbReference type="Pfam" id="PF00149"/>
    </source>
</evidence>
<dbReference type="InterPro" id="IPR004843">
    <property type="entry name" value="Calcineurin-like_PHP"/>
</dbReference>
<evidence type="ECO:0000313" key="2">
    <source>
        <dbReference type="EMBL" id="KAK9826404.1"/>
    </source>
</evidence>
<reference evidence="2 3" key="1">
    <citation type="journal article" date="2024" name="Nat. Commun.">
        <title>Phylogenomics reveals the evolutionary origins of lichenization in chlorophyte algae.</title>
        <authorList>
            <person name="Puginier C."/>
            <person name="Libourel C."/>
            <person name="Otte J."/>
            <person name="Skaloud P."/>
            <person name="Haon M."/>
            <person name="Grisel S."/>
            <person name="Petersen M."/>
            <person name="Berrin J.G."/>
            <person name="Delaux P.M."/>
            <person name="Dal Grande F."/>
            <person name="Keller J."/>
        </authorList>
    </citation>
    <scope>NUCLEOTIDE SEQUENCE [LARGE SCALE GENOMIC DNA]</scope>
    <source>
        <strain evidence="2 3">SAG 245.80</strain>
    </source>
</reference>
<sequence>MDRFREARGQLRQAVEACEDAGAPPASRVVQLGDLGGYEHSPGSRECFSVAAEFLAGFGPVPRALVVGNHDLEGAEFESDSENLAAWVEAFGQRHFWAAELGPLVCLGLSTVRFRSNEFSVHEVHIDEEQMQFLEAAMAAAAGRPVAMFTHAPPLGSGLKVLQEVHVKNRCAWLNHSSKAGAFISLVHRYPNIRLWFSGHFHLSHNYADSIAVAGHCAFVQTGVIGDCNRDGFRHSRVLKGDAGGYRLYTLDHDLGTLRLDLQAGWADTAPPRPLLPPHPLLRDPPAQGGWLCSQLHCDLPAPRLQPAMDSPADSTAFYGGEGPGARVATNVAAEHSASNGASPGASNGVRVGNAADASAGGAGPGSAAGAGGVTADAAWFAGGGNCLLARHGPLLVEYDAAMRAPIGVVFMGMGADEGVVLVDAVGRAVACNGRSGGADAVAVELRTPDGAVTRRQERNERGGFFAIFQYNKWRARKQRLAEAARIAAPVPT</sequence>
<dbReference type="Gene3D" id="3.60.21.10">
    <property type="match status" value="1"/>
</dbReference>
<dbReference type="GO" id="GO:0016787">
    <property type="term" value="F:hydrolase activity"/>
    <property type="evidence" value="ECO:0007669"/>
    <property type="project" value="InterPro"/>
</dbReference>
<organism evidence="2 3">
    <name type="scientific">Elliptochloris bilobata</name>
    <dbReference type="NCBI Taxonomy" id="381761"/>
    <lineage>
        <taxon>Eukaryota</taxon>
        <taxon>Viridiplantae</taxon>
        <taxon>Chlorophyta</taxon>
        <taxon>core chlorophytes</taxon>
        <taxon>Trebouxiophyceae</taxon>
        <taxon>Trebouxiophyceae incertae sedis</taxon>
        <taxon>Elliptochloris clade</taxon>
        <taxon>Elliptochloris</taxon>
    </lineage>
</organism>
<dbReference type="EMBL" id="JALJOU010000065">
    <property type="protein sequence ID" value="KAK9826404.1"/>
    <property type="molecule type" value="Genomic_DNA"/>
</dbReference>
<dbReference type="Pfam" id="PF00149">
    <property type="entry name" value="Metallophos"/>
    <property type="match status" value="1"/>
</dbReference>
<proteinExistence type="predicted"/>
<dbReference type="InterPro" id="IPR029052">
    <property type="entry name" value="Metallo-depent_PP-like"/>
</dbReference>
<accession>A0AAW1QYW6</accession>
<keyword evidence="3" id="KW-1185">Reference proteome</keyword>
<dbReference type="PANTHER" id="PTHR43143">
    <property type="entry name" value="METALLOPHOSPHOESTERASE, CALCINEURIN SUPERFAMILY"/>
    <property type="match status" value="1"/>
</dbReference>
<name>A0AAW1QYW6_9CHLO</name>
<comment type="caution">
    <text evidence="2">The sequence shown here is derived from an EMBL/GenBank/DDBJ whole genome shotgun (WGS) entry which is preliminary data.</text>
</comment>
<dbReference type="AlphaFoldDB" id="A0AAW1QYW6"/>
<dbReference type="InterPro" id="IPR051918">
    <property type="entry name" value="STPP_CPPED1"/>
</dbReference>
<dbReference type="Proteomes" id="UP001445335">
    <property type="component" value="Unassembled WGS sequence"/>
</dbReference>
<dbReference type="SUPFAM" id="SSF56300">
    <property type="entry name" value="Metallo-dependent phosphatases"/>
    <property type="match status" value="1"/>
</dbReference>
<feature type="domain" description="Calcineurin-like phosphoesterase" evidence="1">
    <location>
        <begin position="16"/>
        <end position="202"/>
    </location>
</feature>